<dbReference type="AlphaFoldDB" id="A0A815Z3B0"/>
<evidence type="ECO:0000259" key="1">
    <source>
        <dbReference type="PROSITE" id="PS50994"/>
    </source>
</evidence>
<reference evidence="2" key="1">
    <citation type="submission" date="2021-02" db="EMBL/GenBank/DDBJ databases">
        <authorList>
            <person name="Nowell W R."/>
        </authorList>
    </citation>
    <scope>NUCLEOTIDE SEQUENCE</scope>
</reference>
<dbReference type="InterPro" id="IPR025398">
    <property type="entry name" value="DUF4371"/>
</dbReference>
<dbReference type="EMBL" id="CAJOBC010097305">
    <property type="protein sequence ID" value="CAF4446531.1"/>
    <property type="molecule type" value="Genomic_DNA"/>
</dbReference>
<feature type="non-terminal residue" evidence="2">
    <location>
        <position position="1"/>
    </location>
</feature>
<accession>A0A815Z3B0</accession>
<feature type="domain" description="Integrase catalytic" evidence="1">
    <location>
        <begin position="176"/>
        <end position="270"/>
    </location>
</feature>
<dbReference type="PROSITE" id="PS50994">
    <property type="entry name" value="INTEGRASE"/>
    <property type="match status" value="1"/>
</dbReference>
<gene>
    <name evidence="2" type="ORF">GPM918_LOCUS40991</name>
    <name evidence="3" type="ORF">SRO942_LOCUS41992</name>
</gene>
<dbReference type="InterPro" id="IPR001584">
    <property type="entry name" value="Integrase_cat-core"/>
</dbReference>
<dbReference type="PANTHER" id="PTHR45749:SF21">
    <property type="entry name" value="DUF4371 DOMAIN-CONTAINING PROTEIN"/>
    <property type="match status" value="1"/>
</dbReference>
<protein>
    <recommendedName>
        <fullName evidence="1">Integrase catalytic domain-containing protein</fullName>
    </recommendedName>
</protein>
<dbReference type="Pfam" id="PF14291">
    <property type="entry name" value="DUF4371"/>
    <property type="match status" value="1"/>
</dbReference>
<dbReference type="GO" id="GO:0015074">
    <property type="term" value="P:DNA integration"/>
    <property type="evidence" value="ECO:0007669"/>
    <property type="project" value="InterPro"/>
</dbReference>
<dbReference type="EMBL" id="CAJNOQ010031367">
    <property type="protein sequence ID" value="CAF1579691.1"/>
    <property type="molecule type" value="Genomic_DNA"/>
</dbReference>
<evidence type="ECO:0000313" key="3">
    <source>
        <dbReference type="EMBL" id="CAF4446531.1"/>
    </source>
</evidence>
<dbReference type="InterPro" id="IPR036397">
    <property type="entry name" value="RNaseH_sf"/>
</dbReference>
<evidence type="ECO:0000313" key="2">
    <source>
        <dbReference type="EMBL" id="CAF1579691.1"/>
    </source>
</evidence>
<comment type="caution">
    <text evidence="2">The sequence shown here is derived from an EMBL/GenBank/DDBJ whole genome shotgun (WGS) entry which is preliminary data.</text>
</comment>
<evidence type="ECO:0000313" key="4">
    <source>
        <dbReference type="Proteomes" id="UP000663829"/>
    </source>
</evidence>
<keyword evidence="4" id="KW-1185">Reference proteome</keyword>
<dbReference type="SUPFAM" id="SSF53098">
    <property type="entry name" value="Ribonuclease H-like"/>
    <property type="match status" value="1"/>
</dbReference>
<dbReference type="GO" id="GO:0003676">
    <property type="term" value="F:nucleic acid binding"/>
    <property type="evidence" value="ECO:0007669"/>
    <property type="project" value="InterPro"/>
</dbReference>
<dbReference type="PANTHER" id="PTHR45749">
    <property type="match status" value="1"/>
</dbReference>
<name>A0A815Z3B0_9BILA</name>
<dbReference type="Proteomes" id="UP000681722">
    <property type="component" value="Unassembled WGS sequence"/>
</dbReference>
<dbReference type="Proteomes" id="UP000663829">
    <property type="component" value="Unassembled WGS sequence"/>
</dbReference>
<dbReference type="Gene3D" id="3.30.420.10">
    <property type="entry name" value="Ribonuclease H-like superfamily/Ribonuclease H"/>
    <property type="match status" value="1"/>
</dbReference>
<organism evidence="2 4">
    <name type="scientific">Didymodactylos carnosus</name>
    <dbReference type="NCBI Taxonomy" id="1234261"/>
    <lineage>
        <taxon>Eukaryota</taxon>
        <taxon>Metazoa</taxon>
        <taxon>Spiralia</taxon>
        <taxon>Gnathifera</taxon>
        <taxon>Rotifera</taxon>
        <taxon>Eurotatoria</taxon>
        <taxon>Bdelloidea</taxon>
        <taxon>Philodinida</taxon>
        <taxon>Philodinidae</taxon>
        <taxon>Didymodactylos</taxon>
    </lineage>
</organism>
<dbReference type="InterPro" id="IPR012337">
    <property type="entry name" value="RNaseH-like_sf"/>
</dbReference>
<proteinExistence type="predicted"/>
<sequence length="270" mass="30588">AARKGLKWSAHTDPLARTVLEESAGNATYLSHHIQNELINIMANQIRDSIAERLRDNVYVLLADEATDVSHNKQLSICLRLVDDQYQINEFFMKFVRLYRFDAATLAKEINTTSVLKRWAITKWDSRFKSIDSIKSNFSAITQALQDLIHDGGGRAVDARECAQFNPQRRKSPGHLKPIPAPSGVWHLLTMDFHGPVSPQLKRGKRHIISITHVLSKFVVAKAVRDCSAQTAVCFLKEEVITQYDTPKCILTDNGSHFTALLMDELFKQF</sequence>
<dbReference type="OrthoDB" id="6159421at2759"/>